<evidence type="ECO:0000313" key="2">
    <source>
        <dbReference type="EMBL" id="UQS22002.1"/>
    </source>
</evidence>
<dbReference type="Proteomes" id="UP000830158">
    <property type="component" value="Chromosome"/>
</dbReference>
<organism evidence="2 3">
    <name type="scientific">Amycolatopsis thermalba</name>
    <dbReference type="NCBI Taxonomy" id="944492"/>
    <lineage>
        <taxon>Bacteria</taxon>
        <taxon>Bacillati</taxon>
        <taxon>Actinomycetota</taxon>
        <taxon>Actinomycetes</taxon>
        <taxon>Pseudonocardiales</taxon>
        <taxon>Pseudonocardiaceae</taxon>
        <taxon>Amycolatopsis</taxon>
    </lineage>
</organism>
<feature type="region of interest" description="Disordered" evidence="1">
    <location>
        <begin position="1"/>
        <end position="30"/>
    </location>
</feature>
<evidence type="ECO:0000256" key="1">
    <source>
        <dbReference type="SAM" id="MobiDB-lite"/>
    </source>
</evidence>
<name>A0ABY4NNE0_9PSEU</name>
<dbReference type="EMBL" id="CP091196">
    <property type="protein sequence ID" value="UQS22002.1"/>
    <property type="molecule type" value="Genomic_DNA"/>
</dbReference>
<evidence type="ECO:0000313" key="3">
    <source>
        <dbReference type="Proteomes" id="UP000830158"/>
    </source>
</evidence>
<feature type="compositionally biased region" description="Basic and acidic residues" evidence="1">
    <location>
        <begin position="1"/>
        <end position="13"/>
    </location>
</feature>
<sequence length="66" mass="7469">MQWDPRRERDNRPGELVVPSADAIDSPVNPMIGRQPYGQPIARVNFFRRMPQGGTAYLKPADSTED</sequence>
<gene>
    <name evidence="2" type="ORF">L1857_03765</name>
</gene>
<keyword evidence="3" id="KW-1185">Reference proteome</keyword>
<reference evidence="2" key="1">
    <citation type="submission" date="2022-01" db="EMBL/GenBank/DDBJ databases">
        <title>PSI-footprinting approach for the identification of protein synthesis inhibitor producers.</title>
        <authorList>
            <person name="Handel F."/>
            <person name="Kulik A."/>
            <person name="Wex K.W."/>
            <person name="Berscheid A."/>
            <person name="Saur J.S."/>
            <person name="Winkler A."/>
            <person name="Wibberg D."/>
            <person name="Kalinowski J."/>
            <person name="Broetz-Oesterhelt H."/>
            <person name="Mast Y."/>
        </authorList>
    </citation>
    <scope>NUCLEOTIDE SEQUENCE</scope>
    <source>
        <strain evidence="2">KNN 49.3e</strain>
    </source>
</reference>
<protein>
    <submittedName>
        <fullName evidence="2">Uncharacterized protein</fullName>
    </submittedName>
</protein>
<accession>A0ABY4NNE0</accession>
<proteinExistence type="predicted"/>
<dbReference type="RefSeq" id="WP_162830975.1">
    <property type="nucleotide sequence ID" value="NZ_CP091196.1"/>
</dbReference>